<dbReference type="InterPro" id="IPR046217">
    <property type="entry name" value="DUF6250"/>
</dbReference>
<evidence type="ECO:0000256" key="1">
    <source>
        <dbReference type="SAM" id="SignalP"/>
    </source>
</evidence>
<evidence type="ECO:0000259" key="2">
    <source>
        <dbReference type="Pfam" id="PF19763"/>
    </source>
</evidence>
<accession>D9QN15</accession>
<evidence type="ECO:0000313" key="4">
    <source>
        <dbReference type="Proteomes" id="UP000002696"/>
    </source>
</evidence>
<feature type="domain" description="DUF6250" evidence="2">
    <location>
        <begin position="71"/>
        <end position="235"/>
    </location>
</feature>
<dbReference type="PROSITE" id="PS51257">
    <property type="entry name" value="PROKAR_LIPOPROTEIN"/>
    <property type="match status" value="1"/>
</dbReference>
<dbReference type="HOGENOM" id="CLU_093875_0_0_5"/>
<reference evidence="4" key="1">
    <citation type="journal article" date="2011" name="J. Bacteriol.">
        <title>Genome sequences of eight morphologically diverse alphaproteobacteria.</title>
        <authorList>
            <consortium name="US DOE Joint Genome Institute"/>
            <person name="Brown P.J."/>
            <person name="Kysela D.T."/>
            <person name="Buechlein A."/>
            <person name="Hemmerich C."/>
            <person name="Brun Y.V."/>
        </authorList>
    </citation>
    <scope>NUCLEOTIDE SEQUENCE [LARGE SCALE GENOMIC DNA]</scope>
    <source>
        <strain evidence="4">ATCC 15264 / DSM 4735 / LMG 14903 / NBRC 16000 / CB 81</strain>
    </source>
</reference>
<dbReference type="InParanoid" id="D9QN15"/>
<dbReference type="EMBL" id="CP002102">
    <property type="protein sequence ID" value="ADL02171.1"/>
    <property type="molecule type" value="Genomic_DNA"/>
</dbReference>
<dbReference type="BioCyc" id="BSUB633149:G1GM8-2878-MONOMER"/>
<keyword evidence="4" id="KW-1185">Reference proteome</keyword>
<evidence type="ECO:0000313" key="3">
    <source>
        <dbReference type="EMBL" id="ADL02171.1"/>
    </source>
</evidence>
<gene>
    <name evidence="3" type="ordered locus">Bresu_2864</name>
</gene>
<feature type="signal peptide" evidence="1">
    <location>
        <begin position="1"/>
        <end position="25"/>
    </location>
</feature>
<proteinExistence type="predicted"/>
<dbReference type="KEGG" id="bsb:Bresu_2864"/>
<dbReference type="Pfam" id="PF19763">
    <property type="entry name" value="DUF6250"/>
    <property type="match status" value="1"/>
</dbReference>
<name>D9QN15_BRESC</name>
<organism evidence="3 4">
    <name type="scientific">Brevundimonas subvibrioides (strain ATCC 15264 / DSM 4735 / LMG 14903 / NBRC 16000 / CB 81)</name>
    <name type="common">Caulobacter subvibrioides</name>
    <dbReference type="NCBI Taxonomy" id="633149"/>
    <lineage>
        <taxon>Bacteria</taxon>
        <taxon>Pseudomonadati</taxon>
        <taxon>Pseudomonadota</taxon>
        <taxon>Alphaproteobacteria</taxon>
        <taxon>Caulobacterales</taxon>
        <taxon>Caulobacteraceae</taxon>
        <taxon>Brevundimonas</taxon>
    </lineage>
</organism>
<dbReference type="STRING" id="633149.Bresu_2864"/>
<keyword evidence="1" id="KW-0732">Signal</keyword>
<dbReference type="eggNOG" id="ENOG50308WT">
    <property type="taxonomic scope" value="Bacteria"/>
</dbReference>
<sequence length="247" mass="26947">MKARGTWAGLAVVVAAMTLCGCALPAVMVPTGGPSPDNPIHSDDFRSGLGQWAVELERGGRVTARDGVLDIDVPGGATVWFRPVLQGPVVIEYDAVAVDEGGANDRVSDLNAFWMATDPRAPGGVPYPRSGAFADYDTLRTYYVGQGGNGNTTTRMRRYVGEPSNRPLLPDHDRTDADDLLVANARQSIRLVAAGDLIQYWRDDRLVFEMVDPDPYQRGWFALRTTASHLRITNFRVRTLPPVRPPA</sequence>
<dbReference type="AlphaFoldDB" id="D9QN15"/>
<dbReference type="Proteomes" id="UP000002696">
    <property type="component" value="Chromosome"/>
</dbReference>
<protein>
    <recommendedName>
        <fullName evidence="2">DUF6250 domain-containing protein</fullName>
    </recommendedName>
</protein>
<dbReference type="Gene3D" id="2.60.120.200">
    <property type="match status" value="1"/>
</dbReference>
<feature type="chain" id="PRO_5003126903" description="DUF6250 domain-containing protein" evidence="1">
    <location>
        <begin position="26"/>
        <end position="247"/>
    </location>
</feature>